<feature type="compositionally biased region" description="Basic and acidic residues" evidence="5">
    <location>
        <begin position="48"/>
        <end position="59"/>
    </location>
</feature>
<keyword evidence="1" id="KW-0479">Metal-binding</keyword>
<name>A0A0C3AYC9_SERVB</name>
<dbReference type="SMART" id="SM00464">
    <property type="entry name" value="LON"/>
    <property type="match status" value="1"/>
</dbReference>
<reference evidence="8 9" key="1">
    <citation type="submission" date="2014-04" db="EMBL/GenBank/DDBJ databases">
        <authorList>
            <consortium name="DOE Joint Genome Institute"/>
            <person name="Kuo A."/>
            <person name="Zuccaro A."/>
            <person name="Kohler A."/>
            <person name="Nagy L.G."/>
            <person name="Floudas D."/>
            <person name="Copeland A."/>
            <person name="Barry K.W."/>
            <person name="Cichocki N."/>
            <person name="Veneault-Fourrey C."/>
            <person name="LaButti K."/>
            <person name="Lindquist E.A."/>
            <person name="Lipzen A."/>
            <person name="Lundell T."/>
            <person name="Morin E."/>
            <person name="Murat C."/>
            <person name="Sun H."/>
            <person name="Tunlid A."/>
            <person name="Henrissat B."/>
            <person name="Grigoriev I.V."/>
            <person name="Hibbett D.S."/>
            <person name="Martin F."/>
            <person name="Nordberg H.P."/>
            <person name="Cantor M.N."/>
            <person name="Hua S.X."/>
        </authorList>
    </citation>
    <scope>NUCLEOTIDE SEQUENCE [LARGE SCALE GENOMIC DNA]</scope>
    <source>
        <strain evidence="8 9">MAFF 305830</strain>
    </source>
</reference>
<keyword evidence="9" id="KW-1185">Reference proteome</keyword>
<dbReference type="SUPFAM" id="SSF88697">
    <property type="entry name" value="PUA domain-like"/>
    <property type="match status" value="1"/>
</dbReference>
<dbReference type="InterPro" id="IPR001841">
    <property type="entry name" value="Znf_RING"/>
</dbReference>
<dbReference type="Gene3D" id="2.30.130.40">
    <property type="entry name" value="LON domain-like"/>
    <property type="match status" value="1"/>
</dbReference>
<dbReference type="InterPro" id="IPR046336">
    <property type="entry name" value="Lon_prtase_N_sf"/>
</dbReference>
<dbReference type="InterPro" id="IPR003111">
    <property type="entry name" value="Lon_prtase_N"/>
</dbReference>
<dbReference type="GO" id="GO:0061630">
    <property type="term" value="F:ubiquitin protein ligase activity"/>
    <property type="evidence" value="ECO:0007669"/>
    <property type="project" value="TreeGrafter"/>
</dbReference>
<dbReference type="PANTHER" id="PTHR23327:SF42">
    <property type="entry name" value="LON PEPTIDASE N-TERMINAL DOMAIN AND RING FINGER PROTEIN C14F5.10C"/>
    <property type="match status" value="1"/>
</dbReference>
<dbReference type="OrthoDB" id="264917at2759"/>
<dbReference type="InterPro" id="IPR015947">
    <property type="entry name" value="PUA-like_sf"/>
</dbReference>
<feature type="domain" description="Lon N-terminal" evidence="7">
    <location>
        <begin position="144"/>
        <end position="488"/>
    </location>
</feature>
<dbReference type="PROSITE" id="PS51787">
    <property type="entry name" value="LON_N"/>
    <property type="match status" value="1"/>
</dbReference>
<dbReference type="InterPro" id="IPR013083">
    <property type="entry name" value="Znf_RING/FYVE/PHD"/>
</dbReference>
<evidence type="ECO:0000313" key="9">
    <source>
        <dbReference type="Proteomes" id="UP000054097"/>
    </source>
</evidence>
<dbReference type="Proteomes" id="UP000054097">
    <property type="component" value="Unassembled WGS sequence"/>
</dbReference>
<dbReference type="SMART" id="SM00184">
    <property type="entry name" value="RING"/>
    <property type="match status" value="1"/>
</dbReference>
<dbReference type="STRING" id="933852.A0A0C3AYC9"/>
<dbReference type="Pfam" id="PF02190">
    <property type="entry name" value="LON_substr_bdg"/>
    <property type="match status" value="2"/>
</dbReference>
<keyword evidence="3" id="KW-0862">Zinc</keyword>
<evidence type="ECO:0000256" key="2">
    <source>
        <dbReference type="ARBA" id="ARBA00022771"/>
    </source>
</evidence>
<reference evidence="9" key="2">
    <citation type="submission" date="2015-01" db="EMBL/GenBank/DDBJ databases">
        <title>Evolutionary Origins and Diversification of the Mycorrhizal Mutualists.</title>
        <authorList>
            <consortium name="DOE Joint Genome Institute"/>
            <consortium name="Mycorrhizal Genomics Consortium"/>
            <person name="Kohler A."/>
            <person name="Kuo A."/>
            <person name="Nagy L.G."/>
            <person name="Floudas D."/>
            <person name="Copeland A."/>
            <person name="Barry K.W."/>
            <person name="Cichocki N."/>
            <person name="Veneault-Fourrey C."/>
            <person name="LaButti K."/>
            <person name="Lindquist E.A."/>
            <person name="Lipzen A."/>
            <person name="Lundell T."/>
            <person name="Morin E."/>
            <person name="Murat C."/>
            <person name="Riley R."/>
            <person name="Ohm R."/>
            <person name="Sun H."/>
            <person name="Tunlid A."/>
            <person name="Henrissat B."/>
            <person name="Grigoriev I.V."/>
            <person name="Hibbett D.S."/>
            <person name="Martin F."/>
        </authorList>
    </citation>
    <scope>NUCLEOTIDE SEQUENCE [LARGE SCALE GENOMIC DNA]</scope>
    <source>
        <strain evidence="9">MAFF 305830</strain>
    </source>
</reference>
<dbReference type="HOGENOM" id="CLU_013989_4_0_1"/>
<dbReference type="GO" id="GO:0008270">
    <property type="term" value="F:zinc ion binding"/>
    <property type="evidence" value="ECO:0007669"/>
    <property type="project" value="UniProtKB-KW"/>
</dbReference>
<sequence length="501" mass="54902">MAPIGSDVRLVQIIALALEHKRNEAISSTRIQLQNTPTPGPLPSGPDNRARSGHPDDSGHTGFTKDLVDLLKCEICLNLLAEPITTPCQHTFCLTCLQRSLDHTPNCPLCRHHFANISIFNLYQPSNIISSILSTITPSSQAATPTQDPDHALDTPIFVCQLSFPDMPTILHIFEPRYRLMLRRALNSENRQFGMIMYPAHDGVTINYGTMLRIQSVKILADGRSVIETWGAHRFRIVNRGERDGYVVGQTERIDDLPEAVERELERNATLYIPPRTPPVQPLQGPILGHSPASSPPALGSVSPPVFQLQPRSNSPAPSLASLNSVSTLSSTHSVPNSSGPGTSASQSSPRQPSPPSQSLRRIRSGSSRGSQGSLTAGNSTHHHASTTTVPPRVAVTTLPGYDYPSEMSTDELVATCHAFIQRLRRGSSQIVIQRLNNVGPVPEDKALLSFWIAQLLPIDEAEKSKLLPIRSPRLRLRLVVHWIDQFNAAWWFSGQGCVVV</sequence>
<dbReference type="InterPro" id="IPR017907">
    <property type="entry name" value="Znf_RING_CS"/>
</dbReference>
<dbReference type="AlphaFoldDB" id="A0A0C3AYC9"/>
<dbReference type="Gene3D" id="1.20.58.1480">
    <property type="match status" value="1"/>
</dbReference>
<dbReference type="SUPFAM" id="SSF57850">
    <property type="entry name" value="RING/U-box"/>
    <property type="match status" value="1"/>
</dbReference>
<dbReference type="Pfam" id="PF13923">
    <property type="entry name" value="zf-C3HC4_2"/>
    <property type="match status" value="1"/>
</dbReference>
<gene>
    <name evidence="8" type="ORF">M408DRAFT_67860</name>
</gene>
<feature type="region of interest" description="Disordered" evidence="5">
    <location>
        <begin position="27"/>
        <end position="59"/>
    </location>
</feature>
<dbReference type="PANTHER" id="PTHR23327">
    <property type="entry name" value="RING FINGER PROTEIN 127"/>
    <property type="match status" value="1"/>
</dbReference>
<evidence type="ECO:0000259" key="7">
    <source>
        <dbReference type="PROSITE" id="PS51787"/>
    </source>
</evidence>
<dbReference type="Gene3D" id="3.30.40.10">
    <property type="entry name" value="Zinc/RING finger domain, C3HC4 (zinc finger)"/>
    <property type="match status" value="1"/>
</dbReference>
<dbReference type="PROSITE" id="PS00518">
    <property type="entry name" value="ZF_RING_1"/>
    <property type="match status" value="1"/>
</dbReference>
<feature type="compositionally biased region" description="Polar residues" evidence="5">
    <location>
        <begin position="310"/>
        <end position="337"/>
    </location>
</feature>
<evidence type="ECO:0000256" key="1">
    <source>
        <dbReference type="ARBA" id="ARBA00022723"/>
    </source>
</evidence>
<dbReference type="PROSITE" id="PS50089">
    <property type="entry name" value="ZF_RING_2"/>
    <property type="match status" value="1"/>
</dbReference>
<feature type="compositionally biased region" description="Low complexity" evidence="5">
    <location>
        <begin position="338"/>
        <end position="375"/>
    </location>
</feature>
<organism evidence="8 9">
    <name type="scientific">Serendipita vermifera MAFF 305830</name>
    <dbReference type="NCBI Taxonomy" id="933852"/>
    <lineage>
        <taxon>Eukaryota</taxon>
        <taxon>Fungi</taxon>
        <taxon>Dikarya</taxon>
        <taxon>Basidiomycota</taxon>
        <taxon>Agaricomycotina</taxon>
        <taxon>Agaricomycetes</taxon>
        <taxon>Sebacinales</taxon>
        <taxon>Serendipitaceae</taxon>
        <taxon>Serendipita</taxon>
    </lineage>
</organism>
<evidence type="ECO:0000313" key="8">
    <source>
        <dbReference type="EMBL" id="KIM29535.1"/>
    </source>
</evidence>
<keyword evidence="2 4" id="KW-0863">Zinc-finger</keyword>
<proteinExistence type="predicted"/>
<evidence type="ECO:0000259" key="6">
    <source>
        <dbReference type="PROSITE" id="PS50089"/>
    </source>
</evidence>
<protein>
    <recommendedName>
        <fullName evidence="10">RING-type domain-containing protein</fullName>
    </recommendedName>
</protein>
<evidence type="ECO:0008006" key="10">
    <source>
        <dbReference type="Google" id="ProtNLM"/>
    </source>
</evidence>
<feature type="region of interest" description="Disordered" evidence="5">
    <location>
        <begin position="269"/>
        <end position="395"/>
    </location>
</feature>
<feature type="compositionally biased region" description="Polar residues" evidence="5">
    <location>
        <begin position="27"/>
        <end position="37"/>
    </location>
</feature>
<evidence type="ECO:0000256" key="5">
    <source>
        <dbReference type="SAM" id="MobiDB-lite"/>
    </source>
</evidence>
<evidence type="ECO:0000256" key="3">
    <source>
        <dbReference type="ARBA" id="ARBA00022833"/>
    </source>
</evidence>
<accession>A0A0C3AYC9</accession>
<evidence type="ECO:0000256" key="4">
    <source>
        <dbReference type="PROSITE-ProRule" id="PRU00175"/>
    </source>
</evidence>
<feature type="domain" description="RING-type" evidence="6">
    <location>
        <begin position="73"/>
        <end position="111"/>
    </location>
</feature>
<dbReference type="CDD" id="cd16514">
    <property type="entry name" value="RING-HC_LONFs_rpt2"/>
    <property type="match status" value="1"/>
</dbReference>
<dbReference type="EMBL" id="KN824288">
    <property type="protein sequence ID" value="KIM29535.1"/>
    <property type="molecule type" value="Genomic_DNA"/>
</dbReference>